<dbReference type="EC" id="3.5.4.2" evidence="7"/>
<dbReference type="SMART" id="SM01190">
    <property type="entry name" value="EMP24_GP25L"/>
    <property type="match status" value="1"/>
</dbReference>
<dbReference type="PANTHER" id="PTHR43114">
    <property type="entry name" value="ADENINE DEAMINASE"/>
    <property type="match status" value="1"/>
</dbReference>
<feature type="binding site" evidence="7">
    <location>
        <position position="218"/>
    </location>
    <ligand>
        <name>Zn(2+)</name>
        <dbReference type="ChEBI" id="CHEBI:29105"/>
        <note>catalytic</note>
    </ligand>
</feature>
<dbReference type="Gene3D" id="3.20.20.140">
    <property type="entry name" value="Metal-dependent hydrolases"/>
    <property type="match status" value="1"/>
</dbReference>
<dbReference type="GO" id="GO:0009117">
    <property type="term" value="P:nucleotide metabolic process"/>
    <property type="evidence" value="ECO:0007669"/>
    <property type="project" value="UniProtKB-KW"/>
</dbReference>
<comment type="similarity">
    <text evidence="7">Belongs to the metallo-dependent hydrolases superfamily. Adenosine and AMP deaminases family. Adenine deaminase type 2 subfamily.</text>
</comment>
<accession>A0A9P6W7E5</accession>
<keyword evidence="5 7" id="KW-0546">Nucleotide metabolism</keyword>
<sequence length="549" mass="61167">MVWIGFTAALGLLAAAQRVTASALTTTITANERTCFYAAVDKVGEKVGFYFAVQSGGLFDIDWVVTDPSDTIIIEGERDRQGDYIFTAHQVGEYSFCFSNDMSSFSEKLVDFDIMVESEPRPVAPAKPTALTEQTSSLEESIYKLSGSLSSIQRTQKYFRTRENRNVSTVRNTEWRIFFFSLLECVMMVTMSAGQVWICPAHAVEFLRALPKCEHHIHIEGTLEPAMLFSLVEKHKVTLDPAMYSTIEALEERYRNFANLDDFLAYFNKAMDVLIDESDFAALAFAYLERVATDGLKHAEIFFDPQAHTGRGVSLDVVVKGLKKGLAKGQTAFGITSDLIMCFVKHLPVSEALVAVRDMAPFVQSGEVIGLGADSSEVNNPPSKFADVYDLARELEFPRLTMHSGEEGPADWVRQTVVDLGVNRVDHGFRAADDHDLLDELVRRDTFLTLCPLSNVRLQVTPEGVHQSPIPLLLEKGVKFSINSDDPAYFGGYILDNYVAVHAAFGFDKATWRQICQNGIDGSWCSDERKSEMSAHLEEVMTAWEGTEL</sequence>
<dbReference type="GO" id="GO:0006146">
    <property type="term" value="P:adenine catabolic process"/>
    <property type="evidence" value="ECO:0007669"/>
    <property type="project" value="UniProtKB-UniRule"/>
</dbReference>
<dbReference type="SUPFAM" id="SSF51556">
    <property type="entry name" value="Metallo-dependent hydrolases"/>
    <property type="match status" value="1"/>
</dbReference>
<dbReference type="OrthoDB" id="272271at2759"/>
<dbReference type="GO" id="GO:0009168">
    <property type="term" value="P:purine ribonucleoside monophosphate biosynthetic process"/>
    <property type="evidence" value="ECO:0007669"/>
    <property type="project" value="InterPro"/>
</dbReference>
<dbReference type="HAMAP" id="MF_01962">
    <property type="entry name" value="Adenine_deaminase"/>
    <property type="match status" value="1"/>
</dbReference>
<dbReference type="AlphaFoldDB" id="A0A9P6W7E5"/>
<proteinExistence type="inferred from homology"/>
<keyword evidence="3 7" id="KW-0378">Hydrolase</keyword>
<dbReference type="GO" id="GO:0043103">
    <property type="term" value="P:hypoxanthine salvage"/>
    <property type="evidence" value="ECO:0007669"/>
    <property type="project" value="UniProtKB-UniRule"/>
</dbReference>
<dbReference type="PANTHER" id="PTHR43114:SF6">
    <property type="entry name" value="ADENINE DEAMINASE"/>
    <property type="match status" value="1"/>
</dbReference>
<keyword evidence="1 7" id="KW-0963">Cytoplasm</keyword>
<comment type="caution">
    <text evidence="10">The sequence shown here is derived from an EMBL/GenBank/DDBJ whole genome shotgun (WGS) entry which is preliminary data.</text>
</comment>
<dbReference type="InterPro" id="IPR032466">
    <property type="entry name" value="Metal_Hydrolase"/>
</dbReference>
<evidence type="ECO:0000256" key="3">
    <source>
        <dbReference type="ARBA" id="ARBA00022801"/>
    </source>
</evidence>
<dbReference type="InterPro" id="IPR006330">
    <property type="entry name" value="Ado/ade_deaminase"/>
</dbReference>
<dbReference type="Pfam" id="PF01105">
    <property type="entry name" value="EMP24_GP25L"/>
    <property type="match status" value="1"/>
</dbReference>
<feature type="binding site" evidence="7">
    <location>
        <position position="485"/>
    </location>
    <ligand>
        <name>Zn(2+)</name>
        <dbReference type="ChEBI" id="CHEBI:29105"/>
        <note>catalytic</note>
    </ligand>
</feature>
<evidence type="ECO:0000259" key="9">
    <source>
        <dbReference type="PROSITE" id="PS50866"/>
    </source>
</evidence>
<gene>
    <name evidence="7 10" type="primary">AAH1</name>
    <name evidence="10" type="ORF">C6P46_000968</name>
</gene>
<dbReference type="PROSITE" id="PS00485">
    <property type="entry name" value="A_DEAMINASE"/>
    <property type="match status" value="1"/>
</dbReference>
<feature type="binding site" evidence="7">
    <location>
        <position position="216"/>
    </location>
    <ligand>
        <name>Zn(2+)</name>
        <dbReference type="ChEBI" id="CHEBI:29105"/>
        <note>catalytic</note>
    </ligand>
</feature>
<dbReference type="Pfam" id="PF00962">
    <property type="entry name" value="A_deaminase"/>
    <property type="match status" value="1"/>
</dbReference>
<feature type="active site" description="Proton donor" evidence="7">
    <location>
        <position position="406"/>
    </location>
</feature>
<evidence type="ECO:0000313" key="11">
    <source>
        <dbReference type="Proteomes" id="UP000777482"/>
    </source>
</evidence>
<protein>
    <recommendedName>
        <fullName evidence="7">Adenine deaminase</fullName>
        <shortName evidence="7">ADE</shortName>
        <ecNumber evidence="7">3.5.4.2</ecNumber>
    </recommendedName>
    <alternativeName>
        <fullName evidence="7">Adenine aminohydrolase</fullName>
        <shortName evidence="7">AAH</shortName>
    </alternativeName>
</protein>
<dbReference type="InterPro" id="IPR028892">
    <property type="entry name" value="ADE"/>
</dbReference>
<dbReference type="PROSITE" id="PS50866">
    <property type="entry name" value="GOLD"/>
    <property type="match status" value="1"/>
</dbReference>
<dbReference type="GO" id="GO:0000034">
    <property type="term" value="F:adenine deaminase activity"/>
    <property type="evidence" value="ECO:0007669"/>
    <property type="project" value="UniProtKB-UniRule"/>
</dbReference>
<dbReference type="GO" id="GO:0008270">
    <property type="term" value="F:zinc ion binding"/>
    <property type="evidence" value="ECO:0007669"/>
    <property type="project" value="UniProtKB-UniRule"/>
</dbReference>
<keyword evidence="8" id="KW-0732">Signal</keyword>
<dbReference type="InterPro" id="IPR036598">
    <property type="entry name" value="GOLD_dom_sf"/>
</dbReference>
<comment type="cofactor">
    <cofactor evidence="7">
        <name>Zn(2+)</name>
        <dbReference type="ChEBI" id="CHEBI:29105"/>
    </cofactor>
    <text evidence="7">Binds 1 zinc ion per subunit.</text>
</comment>
<keyword evidence="2 7" id="KW-0479">Metal-binding</keyword>
<evidence type="ECO:0000256" key="5">
    <source>
        <dbReference type="ARBA" id="ARBA00023080"/>
    </source>
</evidence>
<comment type="subcellular location">
    <subcellularLocation>
        <location evidence="7">Cytoplasm</location>
    </subcellularLocation>
    <subcellularLocation>
        <location evidence="7">Nucleus</location>
    </subcellularLocation>
</comment>
<name>A0A9P6W7E5_RHOMI</name>
<feature type="signal peptide" evidence="8">
    <location>
        <begin position="1"/>
        <end position="21"/>
    </location>
</feature>
<dbReference type="InterPro" id="IPR006650">
    <property type="entry name" value="A/AMP_deam_AS"/>
</dbReference>
<feature type="domain" description="GOLD" evidence="9">
    <location>
        <begin position="33"/>
        <end position="116"/>
    </location>
</feature>
<feature type="binding site" evidence="7">
    <location>
        <position position="403"/>
    </location>
    <ligand>
        <name>Zn(2+)</name>
        <dbReference type="ChEBI" id="CHEBI:29105"/>
        <note>catalytic</note>
    </ligand>
</feature>
<comment type="function">
    <text evidence="7">Catalyzes the hydrolytic deamination of adenine to hypoxanthine. Plays an important role in the purine salvage pathway and in nitrogen catabolism.</text>
</comment>
<dbReference type="NCBIfam" id="TIGR01430">
    <property type="entry name" value="aden_deam"/>
    <property type="match status" value="1"/>
</dbReference>
<keyword evidence="11" id="KW-1185">Reference proteome</keyword>
<evidence type="ECO:0000256" key="8">
    <source>
        <dbReference type="SAM" id="SignalP"/>
    </source>
</evidence>
<evidence type="ECO:0000313" key="10">
    <source>
        <dbReference type="EMBL" id="KAG0664831.1"/>
    </source>
</evidence>
<comment type="catalytic activity">
    <reaction evidence="7">
        <text>adenine + H2O + H(+) = hypoxanthine + NH4(+)</text>
        <dbReference type="Rhea" id="RHEA:23688"/>
        <dbReference type="ChEBI" id="CHEBI:15377"/>
        <dbReference type="ChEBI" id="CHEBI:15378"/>
        <dbReference type="ChEBI" id="CHEBI:16708"/>
        <dbReference type="ChEBI" id="CHEBI:17368"/>
        <dbReference type="ChEBI" id="CHEBI:28938"/>
        <dbReference type="EC" id="3.5.4.2"/>
    </reaction>
</comment>
<feature type="chain" id="PRO_5040144095" description="Adenine deaminase" evidence="8">
    <location>
        <begin position="22"/>
        <end position="549"/>
    </location>
</feature>
<keyword evidence="4 7" id="KW-0862">Zinc</keyword>
<dbReference type="SUPFAM" id="SSF101576">
    <property type="entry name" value="Supernatant protein factor (SPF), C-terminal domain"/>
    <property type="match status" value="1"/>
</dbReference>
<evidence type="ECO:0000256" key="2">
    <source>
        <dbReference type="ARBA" id="ARBA00022723"/>
    </source>
</evidence>
<evidence type="ECO:0000256" key="6">
    <source>
        <dbReference type="ARBA" id="ARBA00023242"/>
    </source>
</evidence>
<dbReference type="InterPro" id="IPR009038">
    <property type="entry name" value="GOLD_dom"/>
</dbReference>
<feature type="site" description="Important for catalytic activity" evidence="7">
    <location>
        <position position="427"/>
    </location>
</feature>
<reference evidence="10 11" key="1">
    <citation type="submission" date="2020-11" db="EMBL/GenBank/DDBJ databases">
        <title>Kefir isolates.</title>
        <authorList>
            <person name="Marcisauskas S."/>
            <person name="Kim Y."/>
            <person name="Blasche S."/>
        </authorList>
    </citation>
    <scope>NUCLEOTIDE SEQUENCE [LARGE SCALE GENOMIC DNA]</scope>
    <source>
        <strain evidence="10 11">KR</strain>
    </source>
</reference>
<dbReference type="InterPro" id="IPR001365">
    <property type="entry name" value="A_deaminase_dom"/>
</dbReference>
<evidence type="ECO:0000256" key="7">
    <source>
        <dbReference type="HAMAP-Rule" id="MF_03145"/>
    </source>
</evidence>
<feature type="binding site" evidence="7">
    <location>
        <position position="486"/>
    </location>
    <ligand>
        <name>substrate</name>
    </ligand>
</feature>
<keyword evidence="6 7" id="KW-0539">Nucleus</keyword>
<evidence type="ECO:0000256" key="1">
    <source>
        <dbReference type="ARBA" id="ARBA00022490"/>
    </source>
</evidence>
<dbReference type="GO" id="GO:0005634">
    <property type="term" value="C:nucleus"/>
    <property type="evidence" value="ECO:0007669"/>
    <property type="project" value="UniProtKB-SubCell"/>
</dbReference>
<organism evidence="10 11">
    <name type="scientific">Rhodotorula mucilaginosa</name>
    <name type="common">Yeast</name>
    <name type="synonym">Rhodotorula rubra</name>
    <dbReference type="NCBI Taxonomy" id="5537"/>
    <lineage>
        <taxon>Eukaryota</taxon>
        <taxon>Fungi</taxon>
        <taxon>Dikarya</taxon>
        <taxon>Basidiomycota</taxon>
        <taxon>Pucciniomycotina</taxon>
        <taxon>Microbotryomycetes</taxon>
        <taxon>Sporidiobolales</taxon>
        <taxon>Sporidiobolaceae</taxon>
        <taxon>Rhodotorula</taxon>
    </lineage>
</organism>
<evidence type="ECO:0000256" key="4">
    <source>
        <dbReference type="ARBA" id="ARBA00022833"/>
    </source>
</evidence>
<dbReference type="Proteomes" id="UP000777482">
    <property type="component" value="Unassembled WGS sequence"/>
</dbReference>
<dbReference type="EMBL" id="PUHQ01000012">
    <property type="protein sequence ID" value="KAG0664831.1"/>
    <property type="molecule type" value="Genomic_DNA"/>
</dbReference>
<dbReference type="GO" id="GO:0005829">
    <property type="term" value="C:cytosol"/>
    <property type="evidence" value="ECO:0007669"/>
    <property type="project" value="TreeGrafter"/>
</dbReference>